<reference evidence="2" key="1">
    <citation type="submission" date="2005-09" db="EMBL/GenBank/DDBJ databases">
        <authorList>
            <person name="Mural R.J."/>
            <person name="Li P.W."/>
            <person name="Adams M.D."/>
            <person name="Amanatides P.G."/>
            <person name="Baden-Tillson H."/>
            <person name="Barnstead M."/>
            <person name="Chin S.H."/>
            <person name="Dew I."/>
            <person name="Evans C.A."/>
            <person name="Ferriera S."/>
            <person name="Flanigan M."/>
            <person name="Fosler C."/>
            <person name="Glodek A."/>
            <person name="Gu Z."/>
            <person name="Holt R.A."/>
            <person name="Jennings D."/>
            <person name="Kraft C.L."/>
            <person name="Lu F."/>
            <person name="Nguyen T."/>
            <person name="Nusskern D.R."/>
            <person name="Pfannkoch C.M."/>
            <person name="Sitter C."/>
            <person name="Sutton G.G."/>
            <person name="Venter J.C."/>
            <person name="Wang Z."/>
            <person name="Woodage T."/>
            <person name="Zheng X.H."/>
            <person name="Zhong F."/>
        </authorList>
    </citation>
    <scope>NUCLEOTIDE SEQUENCE [LARGE SCALE GENOMIC DNA]</scope>
    <source>
        <strain>BN</strain>
        <strain evidence="2">Sprague-Dawley</strain>
    </source>
</reference>
<evidence type="ECO:0000313" key="2">
    <source>
        <dbReference type="Proteomes" id="UP000234681"/>
    </source>
</evidence>
<dbReference type="Proteomes" id="UP000234681">
    <property type="component" value="Chromosome 5"/>
</dbReference>
<gene>
    <name evidence="1" type="ORF">rCG_30951</name>
</gene>
<proteinExistence type="predicted"/>
<evidence type="ECO:0000313" key="1">
    <source>
        <dbReference type="EMBL" id="EDL80431.1"/>
    </source>
</evidence>
<dbReference type="EMBL" id="CH473968">
    <property type="protein sequence ID" value="EDL80431.1"/>
    <property type="molecule type" value="Genomic_DNA"/>
</dbReference>
<name>A6IS80_RAT</name>
<sequence>MKALPGGHPRRAIPEVDHGACRVQVLVPTVENGFGVCVSPETLTQKANTQIVRLLSPASMAFPIIVCPGLDCKSLFP</sequence>
<dbReference type="AlphaFoldDB" id="A6IS80"/>
<feature type="non-terminal residue" evidence="1">
    <location>
        <position position="77"/>
    </location>
</feature>
<accession>A6IS80</accession>
<protein>
    <submittedName>
        <fullName evidence="1">RCG30951</fullName>
    </submittedName>
</protein>
<organism evidence="1 2">
    <name type="scientific">Rattus norvegicus</name>
    <name type="common">Rat</name>
    <dbReference type="NCBI Taxonomy" id="10116"/>
    <lineage>
        <taxon>Eukaryota</taxon>
        <taxon>Metazoa</taxon>
        <taxon>Chordata</taxon>
        <taxon>Craniata</taxon>
        <taxon>Vertebrata</taxon>
        <taxon>Euteleostomi</taxon>
        <taxon>Mammalia</taxon>
        <taxon>Eutheria</taxon>
        <taxon>Euarchontoglires</taxon>
        <taxon>Glires</taxon>
        <taxon>Rodentia</taxon>
        <taxon>Myomorpha</taxon>
        <taxon>Muroidea</taxon>
        <taxon>Muridae</taxon>
        <taxon>Murinae</taxon>
        <taxon>Rattus</taxon>
    </lineage>
</organism>